<keyword evidence="3" id="KW-0479">Metal-binding</keyword>
<dbReference type="InterPro" id="IPR017927">
    <property type="entry name" value="FAD-bd_FR_type"/>
</dbReference>
<dbReference type="CDD" id="cd06185">
    <property type="entry name" value="PDR_like"/>
    <property type="match status" value="1"/>
</dbReference>
<dbReference type="EMBL" id="CP049056">
    <property type="protein sequence ID" value="QIE54064.1"/>
    <property type="molecule type" value="Genomic_DNA"/>
</dbReference>
<evidence type="ECO:0000256" key="6">
    <source>
        <dbReference type="ARBA" id="ARBA00023033"/>
    </source>
</evidence>
<sequence>MTDASIGVCPFDGAAVSPEAAAFDVFGAPYQADPAEALRWSREQEPVFYSPKFGYWIVSRYEDVKAVFRDNILFSPSIALEKIAPASPEAGAVLKRYGYALNRTMVNEDEPDHMERRRLLMGAFLPEKLEKHAPMIRRLTTARLDAIIDNGRADLVKEVFWDIPATVALHFLGVDDADIAELKSFSVAHTVNTWGRPSPEEQVHVAEQVGRFWEASGRIVAKMRANPDGEGWMYDSIRRNATHPDIVTDSYLHSMMMAILVAAHETTAHASANAFRQLLSRRERWDELVETPDLIPNAVEECLRYAGSIVAWRRKATAACRIGDVPIPEGAKLLIVMASANRDPAHFENPDELDLYRDNAADHLSFGYGSHQCMGKNIARMEMRIFIEEFTRRIPGLRLVLDQEFASLPNTSFRGPTSLLVEWDPAQTPERRAKARRATKDFAVGPPVRSEILRTLEIAEARRVGGILYLSLRDPRGRSLPRWSAGAHLDLIHGGFRRKYSLCGQSPDRYDVAVLLEAEGRGGSRHFHESLSVGDAVRVAGPRNHFRLDERAPRYVLLAGGIGITPIIAMADRLKALGKPYALHFAGRARGAMAFLDRLEREHGDALTLHVAEEGGRVDLATLVSGLPDDAELYACGPERMLAALEAEFAGKRSDVLRSERFSSAAAALEPEKEHGFELVLRDSDLLLKVRRDQTVLDALEEAGVDVACDCREGLCGSCEATVLEGELDHRDNVLTASERAKGDRIITCCSRAKGGRIVLAL</sequence>
<proteinExistence type="inferred from homology"/>
<evidence type="ECO:0000313" key="10">
    <source>
        <dbReference type="EMBL" id="QIE54064.1"/>
    </source>
</evidence>
<dbReference type="InterPro" id="IPR017972">
    <property type="entry name" value="Cyt_P450_CS"/>
</dbReference>
<dbReference type="InterPro" id="IPR017938">
    <property type="entry name" value="Riboflavin_synthase-like_b-brl"/>
</dbReference>
<keyword evidence="11" id="KW-1185">Reference proteome</keyword>
<dbReference type="FunFam" id="1.10.630.10:FF:000018">
    <property type="entry name" value="Cytochrome P450 monooxygenase"/>
    <property type="match status" value="1"/>
</dbReference>
<dbReference type="GO" id="GO:0020037">
    <property type="term" value="F:heme binding"/>
    <property type="evidence" value="ECO:0007669"/>
    <property type="project" value="InterPro"/>
</dbReference>
<evidence type="ECO:0000256" key="5">
    <source>
        <dbReference type="ARBA" id="ARBA00023004"/>
    </source>
</evidence>
<comment type="function">
    <text evidence="7">Cytochromes P450 are a group of heme-thiolate monooxygenases. They oxidize a variety of structurally unrelated compounds, including steroids, fatty acids, and xenobiotics.</text>
</comment>
<dbReference type="SUPFAM" id="SSF48264">
    <property type="entry name" value="Cytochrome P450"/>
    <property type="match status" value="1"/>
</dbReference>
<dbReference type="InterPro" id="IPR001041">
    <property type="entry name" value="2Fe-2S_ferredoxin-type"/>
</dbReference>
<dbReference type="SUPFAM" id="SSF54292">
    <property type="entry name" value="2Fe-2S ferredoxin-like"/>
    <property type="match status" value="1"/>
</dbReference>
<dbReference type="PROSITE" id="PS00086">
    <property type="entry name" value="CYTOCHROME_P450"/>
    <property type="match status" value="1"/>
</dbReference>
<dbReference type="AlphaFoldDB" id="A0A7L5BW05"/>
<dbReference type="PRINTS" id="PR00409">
    <property type="entry name" value="PHDIOXRDTASE"/>
</dbReference>
<dbReference type="CDD" id="cd00207">
    <property type="entry name" value="fer2"/>
    <property type="match status" value="1"/>
</dbReference>
<evidence type="ECO:0000256" key="1">
    <source>
        <dbReference type="ARBA" id="ARBA00010617"/>
    </source>
</evidence>
<dbReference type="GO" id="GO:0005506">
    <property type="term" value="F:iron ion binding"/>
    <property type="evidence" value="ECO:0007669"/>
    <property type="project" value="InterPro"/>
</dbReference>
<evidence type="ECO:0000256" key="3">
    <source>
        <dbReference type="ARBA" id="ARBA00022723"/>
    </source>
</evidence>
<reference evidence="10 11" key="1">
    <citation type="submission" date="2020-02" db="EMBL/GenBank/DDBJ databases">
        <title>complete genome sequence of Rhodobacteraceae bacterium.</title>
        <authorList>
            <person name="Park J."/>
            <person name="Kim Y.-S."/>
            <person name="Kim K.-H."/>
        </authorList>
    </citation>
    <scope>NUCLEOTIDE SEQUENCE [LARGE SCALE GENOMIC DNA]</scope>
    <source>
        <strain evidence="10 11">RR4-56</strain>
    </source>
</reference>
<dbReference type="Gene3D" id="1.10.630.10">
    <property type="entry name" value="Cytochrome P450"/>
    <property type="match status" value="1"/>
</dbReference>
<dbReference type="Gene3D" id="3.10.20.30">
    <property type="match status" value="1"/>
</dbReference>
<dbReference type="PANTHER" id="PTHR46696">
    <property type="entry name" value="P450, PUTATIVE (EUROFUNG)-RELATED"/>
    <property type="match status" value="1"/>
</dbReference>
<feature type="domain" description="2Fe-2S ferredoxin-type" evidence="8">
    <location>
        <begin position="675"/>
        <end position="762"/>
    </location>
</feature>
<evidence type="ECO:0000313" key="11">
    <source>
        <dbReference type="Proteomes" id="UP000503336"/>
    </source>
</evidence>
<dbReference type="Pfam" id="PF00111">
    <property type="entry name" value="Fer2"/>
    <property type="match status" value="1"/>
</dbReference>
<evidence type="ECO:0000259" key="9">
    <source>
        <dbReference type="PROSITE" id="PS51384"/>
    </source>
</evidence>
<dbReference type="Gene3D" id="2.40.30.10">
    <property type="entry name" value="Translation factors"/>
    <property type="match status" value="1"/>
</dbReference>
<evidence type="ECO:0000256" key="2">
    <source>
        <dbReference type="ARBA" id="ARBA00022617"/>
    </source>
</evidence>
<dbReference type="RefSeq" id="WP_165093717.1">
    <property type="nucleotide sequence ID" value="NZ_CP049056.1"/>
</dbReference>
<comment type="similarity">
    <text evidence="1">Belongs to the cytochrome P450 family.</text>
</comment>
<dbReference type="InterPro" id="IPR012675">
    <property type="entry name" value="Beta-grasp_dom_sf"/>
</dbReference>
<keyword evidence="2" id="KW-0349">Heme</keyword>
<dbReference type="InterPro" id="IPR036396">
    <property type="entry name" value="Cyt_P450_sf"/>
</dbReference>
<dbReference type="KEGG" id="hdh:G5B40_00570"/>
<dbReference type="Gene3D" id="3.40.50.80">
    <property type="entry name" value="Nucleotide-binding domain of ferredoxin-NADP reductase (FNR) module"/>
    <property type="match status" value="1"/>
</dbReference>
<dbReference type="PROSITE" id="PS51085">
    <property type="entry name" value="2FE2S_FER_2"/>
    <property type="match status" value="1"/>
</dbReference>
<dbReference type="InterPro" id="IPR039261">
    <property type="entry name" value="FNR_nucleotide-bd"/>
</dbReference>
<dbReference type="Pfam" id="PF00067">
    <property type="entry name" value="p450"/>
    <property type="match status" value="1"/>
</dbReference>
<protein>
    <submittedName>
        <fullName evidence="10">Cytochrome P450</fullName>
    </submittedName>
</protein>
<keyword evidence="4" id="KW-0560">Oxidoreductase</keyword>
<dbReference type="InterPro" id="IPR036010">
    <property type="entry name" value="2Fe-2S_ferredoxin-like_sf"/>
</dbReference>
<evidence type="ECO:0000256" key="4">
    <source>
        <dbReference type="ARBA" id="ARBA00023002"/>
    </source>
</evidence>
<dbReference type="PANTHER" id="PTHR46696:SF6">
    <property type="entry name" value="P450, PUTATIVE (EUROFUNG)-RELATED"/>
    <property type="match status" value="1"/>
</dbReference>
<dbReference type="GO" id="GO:0004497">
    <property type="term" value="F:monooxygenase activity"/>
    <property type="evidence" value="ECO:0007669"/>
    <property type="project" value="UniProtKB-KW"/>
</dbReference>
<dbReference type="SUPFAM" id="SSF63380">
    <property type="entry name" value="Riboflavin synthase domain-like"/>
    <property type="match status" value="1"/>
</dbReference>
<dbReference type="PROSITE" id="PS00197">
    <property type="entry name" value="2FE2S_FER_1"/>
    <property type="match status" value="1"/>
</dbReference>
<name>A0A7L5BW05_9RHOB</name>
<accession>A0A7L5BW05</accession>
<keyword evidence="6" id="KW-0503">Monooxygenase</keyword>
<gene>
    <name evidence="10" type="ORF">G5B40_00570</name>
</gene>
<organism evidence="10 11">
    <name type="scientific">Pikeienuella piscinae</name>
    <dbReference type="NCBI Taxonomy" id="2748098"/>
    <lineage>
        <taxon>Bacteria</taxon>
        <taxon>Pseudomonadati</taxon>
        <taxon>Pseudomonadota</taxon>
        <taxon>Alphaproteobacteria</taxon>
        <taxon>Rhodobacterales</taxon>
        <taxon>Paracoccaceae</taxon>
        <taxon>Pikeienuella</taxon>
    </lineage>
</organism>
<evidence type="ECO:0000259" key="8">
    <source>
        <dbReference type="PROSITE" id="PS51085"/>
    </source>
</evidence>
<dbReference type="Proteomes" id="UP000503336">
    <property type="component" value="Chromosome"/>
</dbReference>
<dbReference type="PROSITE" id="PS51384">
    <property type="entry name" value="FAD_FR"/>
    <property type="match status" value="1"/>
</dbReference>
<feature type="domain" description="FAD-binding FR-type" evidence="9">
    <location>
        <begin position="445"/>
        <end position="549"/>
    </location>
</feature>
<evidence type="ECO:0000256" key="7">
    <source>
        <dbReference type="ARBA" id="ARBA00043906"/>
    </source>
</evidence>
<dbReference type="InterPro" id="IPR001128">
    <property type="entry name" value="Cyt_P450"/>
</dbReference>
<dbReference type="CDD" id="cd11078">
    <property type="entry name" value="CYP130-like"/>
    <property type="match status" value="1"/>
</dbReference>
<dbReference type="GO" id="GO:0016705">
    <property type="term" value="F:oxidoreductase activity, acting on paired donors, with incorporation or reduction of molecular oxygen"/>
    <property type="evidence" value="ECO:0007669"/>
    <property type="project" value="InterPro"/>
</dbReference>
<dbReference type="SUPFAM" id="SSF52343">
    <property type="entry name" value="Ferredoxin reductase-like, C-terminal NADP-linked domain"/>
    <property type="match status" value="1"/>
</dbReference>
<dbReference type="InterPro" id="IPR006058">
    <property type="entry name" value="2Fe2S_fd_BS"/>
</dbReference>
<keyword evidence="5" id="KW-0408">Iron</keyword>
<dbReference type="GO" id="GO:0051537">
    <property type="term" value="F:2 iron, 2 sulfur cluster binding"/>
    <property type="evidence" value="ECO:0007669"/>
    <property type="project" value="InterPro"/>
</dbReference>